<sequence length="141" mass="15160">MGGGEEDGGGGGSDDPHIPSTHEGLLKWKYPSKNPVDFLFEGDGLVLPYLGLGPNKLMSCLLATKFGLCMVVVVPSVGASNRATGGQSVRSTRIPHCSVVYIVLPPRRQALPEEDEQPFEEHFEGGIIHDEIVEFAVATMR</sequence>
<dbReference type="Proteomes" id="UP001055439">
    <property type="component" value="Chromosome 7"/>
</dbReference>
<evidence type="ECO:0000313" key="2">
    <source>
        <dbReference type="EMBL" id="URE17664.1"/>
    </source>
</evidence>
<gene>
    <name evidence="2" type="ORF">MUK42_12821</name>
</gene>
<dbReference type="AlphaFoldDB" id="A0A9E7GT74"/>
<feature type="non-terminal residue" evidence="2">
    <location>
        <position position="141"/>
    </location>
</feature>
<dbReference type="EMBL" id="CP097509">
    <property type="protein sequence ID" value="URE17664.1"/>
    <property type="molecule type" value="Genomic_DNA"/>
</dbReference>
<name>A0A9E7GT74_9LILI</name>
<proteinExistence type="predicted"/>
<dbReference type="OrthoDB" id="776561at2759"/>
<organism evidence="2 3">
    <name type="scientific">Musa troglodytarum</name>
    <name type="common">fe'i banana</name>
    <dbReference type="NCBI Taxonomy" id="320322"/>
    <lineage>
        <taxon>Eukaryota</taxon>
        <taxon>Viridiplantae</taxon>
        <taxon>Streptophyta</taxon>
        <taxon>Embryophyta</taxon>
        <taxon>Tracheophyta</taxon>
        <taxon>Spermatophyta</taxon>
        <taxon>Magnoliopsida</taxon>
        <taxon>Liliopsida</taxon>
        <taxon>Zingiberales</taxon>
        <taxon>Musaceae</taxon>
        <taxon>Musa</taxon>
    </lineage>
</organism>
<accession>A0A9E7GT74</accession>
<feature type="region of interest" description="Disordered" evidence="1">
    <location>
        <begin position="1"/>
        <end position="20"/>
    </location>
</feature>
<keyword evidence="3" id="KW-1185">Reference proteome</keyword>
<reference evidence="2" key="1">
    <citation type="submission" date="2022-05" db="EMBL/GenBank/DDBJ databases">
        <title>The Musa troglodytarum L. genome provides insights into the mechanism of non-climacteric behaviour and enrichment of carotenoids.</title>
        <authorList>
            <person name="Wang J."/>
        </authorList>
    </citation>
    <scope>NUCLEOTIDE SEQUENCE</scope>
    <source>
        <tissue evidence="2">Leaf</tissue>
    </source>
</reference>
<protein>
    <submittedName>
        <fullName evidence="2">mRNA capping enzyme, C-terminal domain</fullName>
    </submittedName>
</protein>
<evidence type="ECO:0000256" key="1">
    <source>
        <dbReference type="SAM" id="MobiDB-lite"/>
    </source>
</evidence>
<evidence type="ECO:0000313" key="3">
    <source>
        <dbReference type="Proteomes" id="UP001055439"/>
    </source>
</evidence>